<comment type="caution">
    <text evidence="2">The sequence shown here is derived from an EMBL/GenBank/DDBJ whole genome shotgun (WGS) entry which is preliminary data.</text>
</comment>
<keyword evidence="1" id="KW-0472">Membrane</keyword>
<gene>
    <name evidence="2" type="ORF">CR492_04640</name>
</gene>
<sequence length="136" mass="14686">MFWFALFSAATLAVYFSIIRPKLKQFRLTTGIIDELDDYALAGWARIKLRVLGLKTWILGVAGIGVAALPQLLDGLAHIAPGALESLHLVDFSAFFAPEVALKISGAIMLAMTVTHILGLAKAAEIEPKPKQDKEG</sequence>
<evidence type="ECO:0000256" key="1">
    <source>
        <dbReference type="SAM" id="Phobius"/>
    </source>
</evidence>
<accession>A0A2J7TJP8</accession>
<dbReference type="Proteomes" id="UP000236286">
    <property type="component" value="Unassembled WGS sequence"/>
</dbReference>
<dbReference type="OrthoDB" id="8446504at2"/>
<evidence type="ECO:0000313" key="2">
    <source>
        <dbReference type="EMBL" id="PNG26994.1"/>
    </source>
</evidence>
<protein>
    <submittedName>
        <fullName evidence="2">Uncharacterized protein</fullName>
    </submittedName>
</protein>
<organism evidence="2 3">
    <name type="scientific">Methylocella silvestris</name>
    <dbReference type="NCBI Taxonomy" id="199596"/>
    <lineage>
        <taxon>Bacteria</taxon>
        <taxon>Pseudomonadati</taxon>
        <taxon>Pseudomonadota</taxon>
        <taxon>Alphaproteobacteria</taxon>
        <taxon>Hyphomicrobiales</taxon>
        <taxon>Beijerinckiaceae</taxon>
        <taxon>Methylocella</taxon>
    </lineage>
</organism>
<name>A0A2J7TJP8_METSI</name>
<dbReference type="AlphaFoldDB" id="A0A2J7TJP8"/>
<keyword evidence="1" id="KW-0812">Transmembrane</keyword>
<evidence type="ECO:0000313" key="3">
    <source>
        <dbReference type="Proteomes" id="UP000236286"/>
    </source>
</evidence>
<keyword evidence="1" id="KW-1133">Transmembrane helix</keyword>
<proteinExistence type="predicted"/>
<dbReference type="RefSeq" id="WP_102842583.1">
    <property type="nucleotide sequence ID" value="NZ_PDZR01000003.1"/>
</dbReference>
<reference evidence="2 3" key="1">
    <citation type="submission" date="2017-10" db="EMBL/GenBank/DDBJ databases">
        <title>Genome announcement of Methylocella silvestris TVC from permafrost.</title>
        <authorList>
            <person name="Wang J."/>
            <person name="Geng K."/>
            <person name="Ul-Haque F."/>
            <person name="Crombie A.T."/>
            <person name="Street L.E."/>
            <person name="Wookey P.A."/>
            <person name="Murrell J.C."/>
            <person name="Pratscher J."/>
        </authorList>
    </citation>
    <scope>NUCLEOTIDE SEQUENCE [LARGE SCALE GENOMIC DNA]</scope>
    <source>
        <strain evidence="2 3">TVC</strain>
    </source>
</reference>
<feature type="transmembrane region" description="Helical" evidence="1">
    <location>
        <begin position="6"/>
        <end position="23"/>
    </location>
</feature>
<dbReference type="EMBL" id="PDZR01000003">
    <property type="protein sequence ID" value="PNG26994.1"/>
    <property type="molecule type" value="Genomic_DNA"/>
</dbReference>